<dbReference type="Proteomes" id="UP001443914">
    <property type="component" value="Unassembled WGS sequence"/>
</dbReference>
<organism evidence="10 11">
    <name type="scientific">Saponaria officinalis</name>
    <name type="common">Common soapwort</name>
    <name type="synonym">Lychnis saponaria</name>
    <dbReference type="NCBI Taxonomy" id="3572"/>
    <lineage>
        <taxon>Eukaryota</taxon>
        <taxon>Viridiplantae</taxon>
        <taxon>Streptophyta</taxon>
        <taxon>Embryophyta</taxon>
        <taxon>Tracheophyta</taxon>
        <taxon>Spermatophyta</taxon>
        <taxon>Magnoliopsida</taxon>
        <taxon>eudicotyledons</taxon>
        <taxon>Gunneridae</taxon>
        <taxon>Pentapetalae</taxon>
        <taxon>Caryophyllales</taxon>
        <taxon>Caryophyllaceae</taxon>
        <taxon>Caryophylleae</taxon>
        <taxon>Saponaria</taxon>
    </lineage>
</organism>
<comment type="subcellular location">
    <subcellularLocation>
        <location evidence="1">Cell membrane</location>
        <topology evidence="1">Lipid-anchor</topology>
        <topology evidence="1">GPI-anchor</topology>
    </subcellularLocation>
</comment>
<keyword evidence="11" id="KW-1185">Reference proteome</keyword>
<feature type="chain" id="PRO_5043889633" description="COBRA-like protein" evidence="8">
    <location>
        <begin position="25"/>
        <end position="424"/>
    </location>
</feature>
<evidence type="ECO:0000256" key="8">
    <source>
        <dbReference type="SAM" id="SignalP"/>
    </source>
</evidence>
<gene>
    <name evidence="10" type="ORF">RND81_04G173800</name>
</gene>
<sequence>MSALLKAISLFIFYTLLSYHVIDGYDPLDVSGNVTIQWDIMQEESSTYNADITIYNYQQYRHIEWPPGWSLSWEWQKHEVIWYMQGAEAKERGVCNKTFGSPPPHCCLKKPVIIDLQPGTPLNKQAANCCRGGVLTSMAQDMTKSISHFQMSVGSPAGSADSSGGTNSGVIMPTNFEFGTAGYTCGVAEEVFPPTKMPEDGGRRWVQALQTFRVICTYSQFRAAPAPTCCVSLSAFYSETITLCPDCTCGCQGQPGLSCVKKGDTPPALPKSKDPDYAPPALVNCTAHMCPIHVHWHIKQSYKLYWRVKITIMNLNLRKNYTSWNLAIEHPNLSQMVQSFSFNYKPMTIDRPINDTGLFWGIQYFNNVLMQAGENGNVQSEILLSKVPGTFTFEAGWAFPKRVYFNGENCVMPLPSDFPRLPNE</sequence>
<evidence type="ECO:0000256" key="2">
    <source>
        <dbReference type="ARBA" id="ARBA00005507"/>
    </source>
</evidence>
<dbReference type="PANTHER" id="PTHR31673">
    <property type="entry name" value="PROTEIN COBRA"/>
    <property type="match status" value="1"/>
</dbReference>
<evidence type="ECO:0000256" key="5">
    <source>
        <dbReference type="ARBA" id="ARBA00023180"/>
    </source>
</evidence>
<dbReference type="InterPro" id="IPR006918">
    <property type="entry name" value="COBRA_pln"/>
</dbReference>
<dbReference type="Pfam" id="PF25079">
    <property type="entry name" value="COB_C"/>
    <property type="match status" value="1"/>
</dbReference>
<dbReference type="PANTHER" id="PTHR31673:SF30">
    <property type="entry name" value="COBRA-LIKE PROTEIN 6"/>
    <property type="match status" value="1"/>
</dbReference>
<evidence type="ECO:0000256" key="3">
    <source>
        <dbReference type="ARBA" id="ARBA00022622"/>
    </source>
</evidence>
<proteinExistence type="inferred from homology"/>
<feature type="signal peptide" evidence="8">
    <location>
        <begin position="1"/>
        <end position="24"/>
    </location>
</feature>
<keyword evidence="3" id="KW-0472">Membrane</keyword>
<dbReference type="PIRSF" id="PIRSF038122">
    <property type="entry name" value="COBRA"/>
    <property type="match status" value="1"/>
</dbReference>
<dbReference type="GO" id="GO:0005886">
    <property type="term" value="C:plasma membrane"/>
    <property type="evidence" value="ECO:0007669"/>
    <property type="project" value="UniProtKB-SubCell"/>
</dbReference>
<dbReference type="AlphaFoldDB" id="A0AAW1LM98"/>
<protein>
    <recommendedName>
        <fullName evidence="7">COBRA-like protein</fullName>
    </recommendedName>
</protein>
<evidence type="ECO:0000256" key="4">
    <source>
        <dbReference type="ARBA" id="ARBA00022729"/>
    </source>
</evidence>
<evidence type="ECO:0000256" key="6">
    <source>
        <dbReference type="ARBA" id="ARBA00023288"/>
    </source>
</evidence>
<dbReference type="GO" id="GO:0052324">
    <property type="term" value="P:plant-type cell wall cellulose biosynthetic process"/>
    <property type="evidence" value="ECO:0007669"/>
    <property type="project" value="TreeGrafter"/>
</dbReference>
<keyword evidence="3" id="KW-0336">GPI-anchor</keyword>
<name>A0AAW1LM98_SAPOF</name>
<evidence type="ECO:0000256" key="1">
    <source>
        <dbReference type="ARBA" id="ARBA00004609"/>
    </source>
</evidence>
<dbReference type="GO" id="GO:0098552">
    <property type="term" value="C:side of membrane"/>
    <property type="evidence" value="ECO:0007669"/>
    <property type="project" value="UniProtKB-KW"/>
</dbReference>
<dbReference type="InterPro" id="IPR056900">
    <property type="entry name" value="COB_C"/>
</dbReference>
<comment type="caution">
    <text evidence="10">The sequence shown here is derived from an EMBL/GenBank/DDBJ whole genome shotgun (WGS) entry which is preliminary data.</text>
</comment>
<dbReference type="Pfam" id="PF04833">
    <property type="entry name" value="COBRA"/>
    <property type="match status" value="1"/>
</dbReference>
<reference evidence="10" key="1">
    <citation type="submission" date="2024-03" db="EMBL/GenBank/DDBJ databases">
        <title>WGS assembly of Saponaria officinalis var. Norfolk2.</title>
        <authorList>
            <person name="Jenkins J."/>
            <person name="Shu S."/>
            <person name="Grimwood J."/>
            <person name="Barry K."/>
            <person name="Goodstein D."/>
            <person name="Schmutz J."/>
            <person name="Leebens-Mack J."/>
            <person name="Osbourn A."/>
        </authorList>
    </citation>
    <scope>NUCLEOTIDE SEQUENCE [LARGE SCALE GENOMIC DNA]</scope>
    <source>
        <strain evidence="10">JIC</strain>
    </source>
</reference>
<keyword evidence="6" id="KW-0449">Lipoprotein</keyword>
<keyword evidence="5" id="KW-0325">Glycoprotein</keyword>
<evidence type="ECO:0000256" key="7">
    <source>
        <dbReference type="PIRNR" id="PIRNR038122"/>
    </source>
</evidence>
<evidence type="ECO:0000259" key="9">
    <source>
        <dbReference type="Pfam" id="PF25079"/>
    </source>
</evidence>
<dbReference type="GO" id="GO:0010215">
    <property type="term" value="P:cellulose microfibril organization"/>
    <property type="evidence" value="ECO:0007669"/>
    <property type="project" value="InterPro"/>
</dbReference>
<evidence type="ECO:0000313" key="10">
    <source>
        <dbReference type="EMBL" id="KAK9734957.1"/>
    </source>
</evidence>
<accession>A0AAW1LM98</accession>
<feature type="domain" description="COBRA C-terminal" evidence="9">
    <location>
        <begin position="228"/>
        <end position="417"/>
    </location>
</feature>
<keyword evidence="4 8" id="KW-0732">Signal</keyword>
<evidence type="ECO:0000313" key="11">
    <source>
        <dbReference type="Proteomes" id="UP001443914"/>
    </source>
</evidence>
<comment type="similarity">
    <text evidence="2 7">Belongs to the COBRA family.</text>
</comment>
<dbReference type="EMBL" id="JBDFQZ010000004">
    <property type="protein sequence ID" value="KAK9734957.1"/>
    <property type="molecule type" value="Genomic_DNA"/>
</dbReference>